<dbReference type="FunFam" id="4.10.400.10:FF:000116">
    <property type="entry name" value="Low-density lipoprotein receptor"/>
    <property type="match status" value="1"/>
</dbReference>
<evidence type="ECO:0000313" key="12">
    <source>
        <dbReference type="Proteomes" id="UP001529510"/>
    </source>
</evidence>
<keyword evidence="8 10" id="KW-1015">Disulfide bond</keyword>
<dbReference type="InterPro" id="IPR002172">
    <property type="entry name" value="LDrepeatLR_classA_rpt"/>
</dbReference>
<dbReference type="GO" id="GO:0016192">
    <property type="term" value="P:vesicle-mediated transport"/>
    <property type="evidence" value="ECO:0007669"/>
    <property type="project" value="UniProtKB-ARBA"/>
</dbReference>
<gene>
    <name evidence="11" type="ORF">M9458_012803</name>
</gene>
<keyword evidence="4" id="KW-0732">Signal</keyword>
<evidence type="ECO:0000256" key="6">
    <source>
        <dbReference type="ARBA" id="ARBA00022989"/>
    </source>
</evidence>
<dbReference type="SMART" id="SM00192">
    <property type="entry name" value="LDLa"/>
    <property type="match status" value="3"/>
</dbReference>
<dbReference type="InterPro" id="IPR023415">
    <property type="entry name" value="LDLR_class-A_CS"/>
</dbReference>
<dbReference type="AlphaFoldDB" id="A0ABD0QWH5"/>
<dbReference type="PANTHER" id="PTHR24270:SF21">
    <property type="entry name" value="LOW-DENSITY LIPOPROTEIN RECEPTOR"/>
    <property type="match status" value="1"/>
</dbReference>
<dbReference type="Gene3D" id="4.10.400.10">
    <property type="entry name" value="Low-density Lipoprotein Receptor"/>
    <property type="match status" value="3"/>
</dbReference>
<evidence type="ECO:0000256" key="7">
    <source>
        <dbReference type="ARBA" id="ARBA00023136"/>
    </source>
</evidence>
<feature type="disulfide bond" evidence="10">
    <location>
        <begin position="121"/>
        <end position="133"/>
    </location>
</feature>
<feature type="non-terminal residue" evidence="11">
    <location>
        <position position="226"/>
    </location>
</feature>
<evidence type="ECO:0000256" key="10">
    <source>
        <dbReference type="PROSITE-ProRule" id="PRU00124"/>
    </source>
</evidence>
<dbReference type="PANTHER" id="PTHR24270">
    <property type="entry name" value="LOW-DENSITY LIPOPROTEIN RECEPTOR-RELATED"/>
    <property type="match status" value="1"/>
</dbReference>
<comment type="caution">
    <text evidence="11">The sequence shown here is derived from an EMBL/GenBank/DDBJ whole genome shotgun (WGS) entry which is preliminary data.</text>
</comment>
<feature type="disulfide bond" evidence="10">
    <location>
        <begin position="9"/>
        <end position="27"/>
    </location>
</feature>
<keyword evidence="6" id="KW-1133">Transmembrane helix</keyword>
<keyword evidence="9" id="KW-0325">Glycoprotein</keyword>
<evidence type="ECO:0000256" key="8">
    <source>
        <dbReference type="ARBA" id="ARBA00023157"/>
    </source>
</evidence>
<keyword evidence="12" id="KW-1185">Reference proteome</keyword>
<comment type="caution">
    <text evidence="10">Lacks conserved residue(s) required for the propagation of feature annotation.</text>
</comment>
<evidence type="ECO:0000256" key="9">
    <source>
        <dbReference type="ARBA" id="ARBA00023180"/>
    </source>
</evidence>
<dbReference type="Proteomes" id="UP001529510">
    <property type="component" value="Unassembled WGS sequence"/>
</dbReference>
<dbReference type="InterPro" id="IPR050685">
    <property type="entry name" value="LDLR"/>
</dbReference>
<evidence type="ECO:0000313" key="11">
    <source>
        <dbReference type="EMBL" id="KAL0190105.1"/>
    </source>
</evidence>
<feature type="disulfide bond" evidence="10">
    <location>
        <begin position="2"/>
        <end position="14"/>
    </location>
</feature>
<evidence type="ECO:0000256" key="3">
    <source>
        <dbReference type="ARBA" id="ARBA00022692"/>
    </source>
</evidence>
<protein>
    <submittedName>
        <fullName evidence="11">Uncharacterized protein</fullName>
    </submittedName>
</protein>
<feature type="disulfide bond" evidence="10">
    <location>
        <begin position="140"/>
        <end position="155"/>
    </location>
</feature>
<accession>A0ABD0QWH5</accession>
<dbReference type="PROSITE" id="PS01209">
    <property type="entry name" value="LDLRA_1"/>
    <property type="match status" value="1"/>
</dbReference>
<dbReference type="FunFam" id="4.10.400.10:FF:000034">
    <property type="entry name" value="Low-density lipoprotein receptor-related protein 2"/>
    <property type="match status" value="1"/>
</dbReference>
<evidence type="ECO:0000256" key="5">
    <source>
        <dbReference type="ARBA" id="ARBA00022737"/>
    </source>
</evidence>
<evidence type="ECO:0000256" key="4">
    <source>
        <dbReference type="ARBA" id="ARBA00022729"/>
    </source>
</evidence>
<reference evidence="11 12" key="1">
    <citation type="submission" date="2024-05" db="EMBL/GenBank/DDBJ databases">
        <title>Genome sequencing and assembly of Indian major carp, Cirrhinus mrigala (Hamilton, 1822).</title>
        <authorList>
            <person name="Mohindra V."/>
            <person name="Chowdhury L.M."/>
            <person name="Lal K."/>
            <person name="Jena J.K."/>
        </authorList>
    </citation>
    <scope>NUCLEOTIDE SEQUENCE [LARGE SCALE GENOMIC DNA]</scope>
    <source>
        <strain evidence="11">CM1030</strain>
        <tissue evidence="11">Blood</tissue>
    </source>
</reference>
<keyword evidence="7" id="KW-0472">Membrane</keyword>
<dbReference type="InterPro" id="IPR036055">
    <property type="entry name" value="LDL_receptor-like_sf"/>
</dbReference>
<keyword evidence="5" id="KW-0677">Repeat</keyword>
<name>A0ABD0QWH5_CIRMR</name>
<dbReference type="PRINTS" id="PR00261">
    <property type="entry name" value="LDLRECEPTOR"/>
</dbReference>
<feature type="non-terminal residue" evidence="11">
    <location>
        <position position="1"/>
    </location>
</feature>
<dbReference type="EMBL" id="JAMKFB020000006">
    <property type="protein sequence ID" value="KAL0190105.1"/>
    <property type="molecule type" value="Genomic_DNA"/>
</dbReference>
<feature type="disulfide bond" evidence="10">
    <location>
        <begin position="128"/>
        <end position="146"/>
    </location>
</feature>
<feature type="disulfide bond" evidence="10">
    <location>
        <begin position="40"/>
        <end position="58"/>
    </location>
</feature>
<evidence type="ECO:0000256" key="1">
    <source>
        <dbReference type="ARBA" id="ARBA00004167"/>
    </source>
</evidence>
<dbReference type="Pfam" id="PF00057">
    <property type="entry name" value="Ldl_recept_a"/>
    <property type="match status" value="3"/>
</dbReference>
<evidence type="ECO:0000256" key="2">
    <source>
        <dbReference type="ARBA" id="ARBA00004308"/>
    </source>
</evidence>
<keyword evidence="3" id="KW-0812">Transmembrane</keyword>
<proteinExistence type="predicted"/>
<dbReference type="GO" id="GO:0016020">
    <property type="term" value="C:membrane"/>
    <property type="evidence" value="ECO:0007669"/>
    <property type="project" value="UniProtKB-SubCell"/>
</dbReference>
<dbReference type="CDD" id="cd00112">
    <property type="entry name" value="LDLa"/>
    <property type="match status" value="3"/>
</dbReference>
<comment type="subcellular location">
    <subcellularLocation>
        <location evidence="2">Endomembrane system</location>
    </subcellularLocation>
    <subcellularLocation>
        <location evidence="1">Membrane</location>
        <topology evidence="1">Single-pass membrane protein</topology>
    </subcellularLocation>
</comment>
<dbReference type="GO" id="GO:0012505">
    <property type="term" value="C:endomembrane system"/>
    <property type="evidence" value="ECO:0007669"/>
    <property type="project" value="UniProtKB-SubCell"/>
</dbReference>
<organism evidence="11 12">
    <name type="scientific">Cirrhinus mrigala</name>
    <name type="common">Mrigala</name>
    <dbReference type="NCBI Taxonomy" id="683832"/>
    <lineage>
        <taxon>Eukaryota</taxon>
        <taxon>Metazoa</taxon>
        <taxon>Chordata</taxon>
        <taxon>Craniata</taxon>
        <taxon>Vertebrata</taxon>
        <taxon>Euteleostomi</taxon>
        <taxon>Actinopterygii</taxon>
        <taxon>Neopterygii</taxon>
        <taxon>Teleostei</taxon>
        <taxon>Ostariophysi</taxon>
        <taxon>Cypriniformes</taxon>
        <taxon>Cyprinidae</taxon>
        <taxon>Labeoninae</taxon>
        <taxon>Labeonini</taxon>
        <taxon>Cirrhinus</taxon>
    </lineage>
</organism>
<sequence>NCTGEEFRCRSGQCVSLSFVCDEEPDCDDGSDEAPGSFQCNNSVCVPQLWACDGEADCADGSDEWPQNCPGGTGQKPRSVCRDHDASTAAGGATEATTAVSARVFDIVRSPSVSVAAVPTCRPDEFTCKDGSCVPGMRQCDGNPDCPDRSDEMDCVTGESRACVRPSCLSVTNACEGPRSASAQTECVTVGETAATGQMSLSKTAVSFALCVPVTHAIIRSCPFRP</sequence>
<dbReference type="PROSITE" id="PS50068">
    <property type="entry name" value="LDLRA_2"/>
    <property type="match status" value="3"/>
</dbReference>
<dbReference type="SUPFAM" id="SSF57424">
    <property type="entry name" value="LDL receptor-like module"/>
    <property type="match status" value="3"/>
</dbReference>